<sequence>MNTPTSAHTLEVPGASLRNARAVVLVEGISDQLAVEALARRRGRNLDSERISIVPIGGATTIGRFLDLFGPQGLDVKLAGVCDAAEEGAFKRHLERVGLGSNLTRGDMESLGFFVCVADLEDELIRSLGAAVVEQVVDSQGELASFRVFQKQPAQQGRTNEAQLRRFMGTRGGRKIQYAPLLVDALDLAQVPRPLDRVLAHV</sequence>
<comment type="caution">
    <text evidence="2">The sequence shown here is derived from an EMBL/GenBank/DDBJ whole genome shotgun (WGS) entry which is preliminary data.</text>
</comment>
<dbReference type="EMBL" id="JAEKNQ010000023">
    <property type="protein sequence ID" value="MBJ7602770.1"/>
    <property type="molecule type" value="Genomic_DNA"/>
</dbReference>
<dbReference type="AlphaFoldDB" id="A0A934KDG5"/>
<reference evidence="2 3" key="1">
    <citation type="submission" date="2020-10" db="EMBL/GenBank/DDBJ databases">
        <title>Ca. Dormibacterota MAGs.</title>
        <authorList>
            <person name="Montgomery K."/>
        </authorList>
    </citation>
    <scope>NUCLEOTIDE SEQUENCE [LARGE SCALE GENOMIC DNA]</scope>
    <source>
        <strain evidence="2">SC8811_S16_3</strain>
    </source>
</reference>
<dbReference type="RefSeq" id="WP_338177663.1">
    <property type="nucleotide sequence ID" value="NZ_JAEKNQ010000023.1"/>
</dbReference>
<gene>
    <name evidence="2" type="ORF">JF888_06205</name>
</gene>
<evidence type="ECO:0000259" key="1">
    <source>
        <dbReference type="Pfam" id="PF20469"/>
    </source>
</evidence>
<accession>A0A934KDG5</accession>
<dbReference type="CDD" id="cd01026">
    <property type="entry name" value="TOPRIM_OLD"/>
    <property type="match status" value="1"/>
</dbReference>
<dbReference type="InterPro" id="IPR034139">
    <property type="entry name" value="TOPRIM_OLD"/>
</dbReference>
<dbReference type="Pfam" id="PF20469">
    <property type="entry name" value="OLD-like_TOPRIM"/>
    <property type="match status" value="1"/>
</dbReference>
<dbReference type="Proteomes" id="UP000620075">
    <property type="component" value="Unassembled WGS sequence"/>
</dbReference>
<dbReference type="GO" id="GO:0004519">
    <property type="term" value="F:endonuclease activity"/>
    <property type="evidence" value="ECO:0007669"/>
    <property type="project" value="UniProtKB-KW"/>
</dbReference>
<evidence type="ECO:0000313" key="2">
    <source>
        <dbReference type="EMBL" id="MBJ7602770.1"/>
    </source>
</evidence>
<organism evidence="2 3">
    <name type="scientific">Candidatus Dormiibacter inghamiae</name>
    <dbReference type="NCBI Taxonomy" id="3127013"/>
    <lineage>
        <taxon>Bacteria</taxon>
        <taxon>Bacillati</taxon>
        <taxon>Candidatus Dormiibacterota</taxon>
        <taxon>Candidatus Dormibacteria</taxon>
        <taxon>Candidatus Dormibacterales</taxon>
        <taxon>Candidatus Dormibacteraceae</taxon>
        <taxon>Candidatus Dormiibacter</taxon>
    </lineage>
</organism>
<keyword evidence="2" id="KW-0255">Endonuclease</keyword>
<proteinExistence type="predicted"/>
<name>A0A934KDG5_9BACT</name>
<protein>
    <submittedName>
        <fullName evidence="2">ATP-dependent endonuclease</fullName>
    </submittedName>
</protein>
<keyword evidence="2" id="KW-0378">Hydrolase</keyword>
<keyword evidence="2" id="KW-0540">Nuclease</keyword>
<evidence type="ECO:0000313" key="3">
    <source>
        <dbReference type="Proteomes" id="UP000620075"/>
    </source>
</evidence>
<feature type="domain" description="OLD protein-like TOPRIM" evidence="1">
    <location>
        <begin position="20"/>
        <end position="83"/>
    </location>
</feature>